<dbReference type="PANTHER" id="PTHR36322">
    <property type="entry name" value="TRANSMEMBRANE PROTEIN"/>
    <property type="match status" value="1"/>
</dbReference>
<name>A0A6J1HEC7_CUCMO</name>
<dbReference type="AlphaFoldDB" id="A0A6J1HEC7"/>
<dbReference type="PANTHER" id="PTHR36322:SF3">
    <property type="entry name" value="TRANSMEMBRANE PROTEIN"/>
    <property type="match status" value="1"/>
</dbReference>
<evidence type="ECO:0000313" key="2">
    <source>
        <dbReference type="Proteomes" id="UP000504609"/>
    </source>
</evidence>
<evidence type="ECO:0000313" key="3">
    <source>
        <dbReference type="RefSeq" id="XP_022962190.1"/>
    </source>
</evidence>
<dbReference type="GeneID" id="111462719"/>
<feature type="transmembrane region" description="Helical" evidence="1">
    <location>
        <begin position="12"/>
        <end position="30"/>
    </location>
</feature>
<keyword evidence="1" id="KW-0472">Membrane</keyword>
<protein>
    <submittedName>
        <fullName evidence="3">Uncharacterized protein LOC111462719</fullName>
    </submittedName>
</protein>
<dbReference type="Proteomes" id="UP000504609">
    <property type="component" value="Unplaced"/>
</dbReference>
<dbReference type="RefSeq" id="XP_022962190.1">
    <property type="nucleotide sequence ID" value="XM_023106422.1"/>
</dbReference>
<reference evidence="3" key="1">
    <citation type="submission" date="2025-08" db="UniProtKB">
        <authorList>
            <consortium name="RefSeq"/>
        </authorList>
    </citation>
    <scope>IDENTIFICATION</scope>
    <source>
        <tissue evidence="3">Young leaves</tissue>
    </source>
</reference>
<accession>A0A6J1HEC7</accession>
<sequence>MSSIPNLPVLLANQPVIMLATAAAAASFWLRSSRSRFFILLLCSPLLVPIFCATFPIICAIELCIRLARHRIRICLRDSPESERLRRCEEGGCRSALPEKVGDDGEEDIGLLQRYLDDQLLLVRSVYECGDCADDLSGDARFCDIENSNLIPLLG</sequence>
<keyword evidence="1" id="KW-0812">Transmembrane</keyword>
<keyword evidence="1" id="KW-1133">Transmembrane helix</keyword>
<proteinExistence type="predicted"/>
<dbReference type="KEGG" id="cmos:111462719"/>
<gene>
    <name evidence="3" type="primary">LOC111462719</name>
</gene>
<evidence type="ECO:0000256" key="1">
    <source>
        <dbReference type="SAM" id="Phobius"/>
    </source>
</evidence>
<feature type="transmembrane region" description="Helical" evidence="1">
    <location>
        <begin position="37"/>
        <end position="58"/>
    </location>
</feature>
<keyword evidence="2" id="KW-1185">Reference proteome</keyword>
<organism evidence="2 3">
    <name type="scientific">Cucurbita moschata</name>
    <name type="common">Winter crookneck squash</name>
    <name type="synonym">Cucurbita pepo var. moschata</name>
    <dbReference type="NCBI Taxonomy" id="3662"/>
    <lineage>
        <taxon>Eukaryota</taxon>
        <taxon>Viridiplantae</taxon>
        <taxon>Streptophyta</taxon>
        <taxon>Embryophyta</taxon>
        <taxon>Tracheophyta</taxon>
        <taxon>Spermatophyta</taxon>
        <taxon>Magnoliopsida</taxon>
        <taxon>eudicotyledons</taxon>
        <taxon>Gunneridae</taxon>
        <taxon>Pentapetalae</taxon>
        <taxon>rosids</taxon>
        <taxon>fabids</taxon>
        <taxon>Cucurbitales</taxon>
        <taxon>Cucurbitaceae</taxon>
        <taxon>Cucurbiteae</taxon>
        <taxon>Cucurbita</taxon>
    </lineage>
</organism>